<reference evidence="2 3" key="1">
    <citation type="submission" date="2017-06" db="EMBL/GenBank/DDBJ databases">
        <title>Genome of Fusarium nygamai isolate CS10214.</title>
        <authorList>
            <person name="Gardiner D.M."/>
            <person name="Obanor F."/>
            <person name="Kazan K."/>
        </authorList>
    </citation>
    <scope>NUCLEOTIDE SEQUENCE [LARGE SCALE GENOMIC DNA]</scope>
    <source>
        <strain evidence="2 3">CS10214</strain>
    </source>
</reference>
<keyword evidence="3" id="KW-1185">Reference proteome</keyword>
<gene>
    <name evidence="2" type="ORF">FNYG_06771</name>
</gene>
<name>A0A2K0WCS7_GIBNY</name>
<proteinExistence type="predicted"/>
<dbReference type="EMBL" id="MTQA01000087">
    <property type="protein sequence ID" value="PNP80061.1"/>
    <property type="molecule type" value="Genomic_DNA"/>
</dbReference>
<accession>A0A2K0WCS7</accession>
<evidence type="ECO:0000256" key="1">
    <source>
        <dbReference type="SAM" id="MobiDB-lite"/>
    </source>
</evidence>
<dbReference type="AlphaFoldDB" id="A0A2K0WCS7"/>
<comment type="caution">
    <text evidence="2">The sequence shown here is derived from an EMBL/GenBank/DDBJ whole genome shotgun (WGS) entry which is preliminary data.</text>
</comment>
<protein>
    <submittedName>
        <fullName evidence="2">Uncharacterized protein</fullName>
    </submittedName>
</protein>
<evidence type="ECO:0000313" key="2">
    <source>
        <dbReference type="EMBL" id="PNP80061.1"/>
    </source>
</evidence>
<evidence type="ECO:0000313" key="3">
    <source>
        <dbReference type="Proteomes" id="UP000236664"/>
    </source>
</evidence>
<dbReference type="OrthoDB" id="439046at2759"/>
<dbReference type="Proteomes" id="UP000236664">
    <property type="component" value="Unassembled WGS sequence"/>
</dbReference>
<feature type="region of interest" description="Disordered" evidence="1">
    <location>
        <begin position="1"/>
        <end position="22"/>
    </location>
</feature>
<sequence>MESQPSSAQPSSAQPSPATTSAMVSPHSFVASLSSMTQLDPNNIMEVLSRMIYGSNMISKAGGSLPTTYRICYAVFQGQQIPEEIAENDFEYKEIREHMEFRQIPVSHESILQCYRETVQHAQAAKYLITKIVLQGRYYDEATIQHAHGILTHQIHLSPQMCWVNYGGYYRPLDAPRDLRFLDPS</sequence>
<organism evidence="2 3">
    <name type="scientific">Gibberella nygamai</name>
    <name type="common">Bean root rot disease fungus</name>
    <name type="synonym">Fusarium nygamai</name>
    <dbReference type="NCBI Taxonomy" id="42673"/>
    <lineage>
        <taxon>Eukaryota</taxon>
        <taxon>Fungi</taxon>
        <taxon>Dikarya</taxon>
        <taxon>Ascomycota</taxon>
        <taxon>Pezizomycotina</taxon>
        <taxon>Sordariomycetes</taxon>
        <taxon>Hypocreomycetidae</taxon>
        <taxon>Hypocreales</taxon>
        <taxon>Nectriaceae</taxon>
        <taxon>Fusarium</taxon>
        <taxon>Fusarium fujikuroi species complex</taxon>
    </lineage>
</organism>